<dbReference type="OrthoDB" id="5407645at2759"/>
<feature type="region of interest" description="Disordered" evidence="1">
    <location>
        <begin position="700"/>
        <end position="775"/>
    </location>
</feature>
<keyword evidence="3" id="KW-1185">Reference proteome</keyword>
<dbReference type="GeneID" id="28817251"/>
<evidence type="ECO:0000256" key="1">
    <source>
        <dbReference type="SAM" id="MobiDB-lite"/>
    </source>
</evidence>
<dbReference type="Proteomes" id="UP000070700">
    <property type="component" value="Unassembled WGS sequence"/>
</dbReference>
<dbReference type="AlphaFoldDB" id="A0A194XJ33"/>
<feature type="compositionally biased region" description="Basic and acidic residues" evidence="1">
    <location>
        <begin position="700"/>
        <end position="709"/>
    </location>
</feature>
<feature type="compositionally biased region" description="Basic and acidic residues" evidence="1">
    <location>
        <begin position="578"/>
        <end position="595"/>
    </location>
</feature>
<dbReference type="InParanoid" id="A0A194XJ33"/>
<dbReference type="STRING" id="149040.A0A194XJ33"/>
<dbReference type="KEGG" id="psco:LY89DRAFT_438136"/>
<protein>
    <recommendedName>
        <fullName evidence="4">DUF3824 domain-containing protein</fullName>
    </recommendedName>
</protein>
<feature type="compositionally biased region" description="Basic and acidic residues" evidence="1">
    <location>
        <begin position="7"/>
        <end position="30"/>
    </location>
</feature>
<feature type="compositionally biased region" description="Polar residues" evidence="1">
    <location>
        <begin position="559"/>
        <end position="569"/>
    </location>
</feature>
<feature type="compositionally biased region" description="Basic and acidic residues" evidence="1">
    <location>
        <begin position="115"/>
        <end position="128"/>
    </location>
</feature>
<dbReference type="EMBL" id="KQ947409">
    <property type="protein sequence ID" value="KUJ20255.1"/>
    <property type="molecule type" value="Genomic_DNA"/>
</dbReference>
<accession>A0A194XJ33</accession>
<feature type="compositionally biased region" description="Basic and acidic residues" evidence="1">
    <location>
        <begin position="54"/>
        <end position="75"/>
    </location>
</feature>
<feature type="compositionally biased region" description="Low complexity" evidence="1">
    <location>
        <begin position="416"/>
        <end position="432"/>
    </location>
</feature>
<feature type="compositionally biased region" description="Low complexity" evidence="1">
    <location>
        <begin position="722"/>
        <end position="735"/>
    </location>
</feature>
<feature type="region of interest" description="Disordered" evidence="1">
    <location>
        <begin position="382"/>
        <end position="614"/>
    </location>
</feature>
<name>A0A194XJ33_MOLSC</name>
<proteinExistence type="predicted"/>
<evidence type="ECO:0008006" key="4">
    <source>
        <dbReference type="Google" id="ProtNLM"/>
    </source>
</evidence>
<organism evidence="2 3">
    <name type="scientific">Mollisia scopiformis</name>
    <name type="common">Conifer needle endophyte fungus</name>
    <name type="synonym">Phialocephala scopiformis</name>
    <dbReference type="NCBI Taxonomy" id="149040"/>
    <lineage>
        <taxon>Eukaryota</taxon>
        <taxon>Fungi</taxon>
        <taxon>Dikarya</taxon>
        <taxon>Ascomycota</taxon>
        <taxon>Pezizomycotina</taxon>
        <taxon>Leotiomycetes</taxon>
        <taxon>Helotiales</taxon>
        <taxon>Mollisiaceae</taxon>
        <taxon>Mollisia</taxon>
    </lineage>
</organism>
<gene>
    <name evidence="2" type="ORF">LY89DRAFT_438136</name>
</gene>
<evidence type="ECO:0000313" key="2">
    <source>
        <dbReference type="EMBL" id="KUJ20255.1"/>
    </source>
</evidence>
<feature type="compositionally biased region" description="Basic and acidic residues" evidence="1">
    <location>
        <begin position="276"/>
        <end position="307"/>
    </location>
</feature>
<feature type="region of interest" description="Disordered" evidence="1">
    <location>
        <begin position="269"/>
        <end position="315"/>
    </location>
</feature>
<feature type="region of interest" description="Disordered" evidence="1">
    <location>
        <begin position="1"/>
        <end position="149"/>
    </location>
</feature>
<feature type="compositionally biased region" description="Basic residues" evidence="1">
    <location>
        <begin position="468"/>
        <end position="478"/>
    </location>
</feature>
<feature type="compositionally biased region" description="Basic residues" evidence="1">
    <location>
        <begin position="441"/>
        <end position="453"/>
    </location>
</feature>
<dbReference type="RefSeq" id="XP_018074610.1">
    <property type="nucleotide sequence ID" value="XM_018207525.1"/>
</dbReference>
<sequence length="775" mass="84787">MSTVDPYDDRPRRSHRDRDRRDDREPRYVETQETYVRSPVAAVPDPPYIPRTTEIVRRPVREDSDLSIEEVRRDFPPPGAGAYVQQRTMVRDDRYGPPVRSRSAERGSQYGAYLRDPRHSDRDLDDRRSRKGAVYAEQEIVEKPRRRSLSRNQKIIAAVGGAALAVGGKELWDRRQADGRPVSRNPLATAAVGAAGAFAGYEGAEYVVKHTDAGKTKEKKKTYIAHQGRNGEVAEYYSSDDETVKPKKSRRKSIVEGALGLAGIGAAAKAAGGSSRDGRRSSRRGSDDDYDDDRRDRSRGRNKEPEGAAKFQQAAKAALLAGATEAFRVRNEPGGWGGDKGKRILTAAIGAGGIDAAADRNPDKHSKRHILEAVVGGLAGNRLINGSRNNIEDDRGSVRSGRSRSRSRGPGGSSGAGPLAALATAGIGALAGKKLLDRSRSRSRSRAASRRRRDSPDSYDSRSPSPRRGGKDRHKRSKSVTDYARNGLAALGIGEAVKNRDRSRDRGTVEYEEETRVHRRSRGDRDRGGSDDGYDGGSRRSRRGDYAESRGDPYGNSRYAESQSSNVGSRSGGHRTARQKDGQRNRRVAEGKDADGGESDSSLGSSSGDEKRIKKMKGKQLLTAGLATVATIHAAHNVYQSMEKRDARHKAVAEGEMTPEEARKLKAKAVLQDAASIGIAALGIKGAISEIKEANEMRHECREFREKKEERHKKRLERQKKSSNGNSKKQSNGDARSSRDDGYSSYGGRDGYGPRYIDDNPYSTALPAPPVGYGR</sequence>
<reference evidence="2 3" key="1">
    <citation type="submission" date="2015-10" db="EMBL/GenBank/DDBJ databases">
        <title>Full genome of DAOMC 229536 Phialocephala scopiformis, a fungal endophyte of spruce producing the potent anti-insectan compound rugulosin.</title>
        <authorList>
            <consortium name="DOE Joint Genome Institute"/>
            <person name="Walker A.K."/>
            <person name="Frasz S.L."/>
            <person name="Seifert K.A."/>
            <person name="Miller J.D."/>
            <person name="Mondo S.J."/>
            <person name="Labutti K."/>
            <person name="Lipzen A."/>
            <person name="Dockter R."/>
            <person name="Kennedy M."/>
            <person name="Grigoriev I.V."/>
            <person name="Spatafora J.W."/>
        </authorList>
    </citation>
    <scope>NUCLEOTIDE SEQUENCE [LARGE SCALE GENOMIC DNA]</scope>
    <source>
        <strain evidence="2 3">CBS 120377</strain>
    </source>
</reference>
<feature type="compositionally biased region" description="Basic and acidic residues" evidence="1">
    <location>
        <begin position="497"/>
        <end position="509"/>
    </location>
</feature>
<evidence type="ECO:0000313" key="3">
    <source>
        <dbReference type="Proteomes" id="UP000070700"/>
    </source>
</evidence>